<evidence type="ECO:0000313" key="1">
    <source>
        <dbReference type="EMBL" id="PIE35999.1"/>
    </source>
</evidence>
<accession>A0A2G6KMD8</accession>
<reference evidence="1 2" key="1">
    <citation type="submission" date="2017-10" db="EMBL/GenBank/DDBJ databases">
        <title>Novel microbial diversity and functional potential in the marine mammal oral microbiome.</title>
        <authorList>
            <person name="Dudek N.K."/>
            <person name="Sun C.L."/>
            <person name="Burstein D."/>
            <person name="Kantor R.S."/>
            <person name="Aliaga Goltsman D.S."/>
            <person name="Bik E.M."/>
            <person name="Thomas B.C."/>
            <person name="Banfield J.F."/>
            <person name="Relman D.A."/>
        </authorList>
    </citation>
    <scope>NUCLEOTIDE SEQUENCE [LARGE SCALE GENOMIC DNA]</scope>
    <source>
        <strain evidence="1">DOLJORAL78_47_16</strain>
    </source>
</reference>
<name>A0A2G6KMD8_9BACT</name>
<sequence length="114" mass="13129">MAKKRKEKTIKASKLGMFLSSNTNKPVQVHIQHKQVDLTIQGDVHKHDHQYWITRENAMTIVELKQRGTWLSRLLAWPDKNYDMSVTITLDGETVAAMTLPLDSKQKLPCTIMQ</sequence>
<proteinExistence type="predicted"/>
<dbReference type="AlphaFoldDB" id="A0A2G6KMD8"/>
<dbReference type="Proteomes" id="UP000230821">
    <property type="component" value="Unassembled WGS sequence"/>
</dbReference>
<dbReference type="EMBL" id="PDSK01000027">
    <property type="protein sequence ID" value="PIE35999.1"/>
    <property type="molecule type" value="Genomic_DNA"/>
</dbReference>
<organism evidence="1 2">
    <name type="scientific">candidate division KSB3 bacterium</name>
    <dbReference type="NCBI Taxonomy" id="2044937"/>
    <lineage>
        <taxon>Bacteria</taxon>
        <taxon>candidate division KSB3</taxon>
    </lineage>
</organism>
<evidence type="ECO:0000313" key="2">
    <source>
        <dbReference type="Proteomes" id="UP000230821"/>
    </source>
</evidence>
<comment type="caution">
    <text evidence="1">The sequence shown here is derived from an EMBL/GenBank/DDBJ whole genome shotgun (WGS) entry which is preliminary data.</text>
</comment>
<gene>
    <name evidence="1" type="ORF">CSA56_01660</name>
</gene>
<protein>
    <submittedName>
        <fullName evidence="1">Uncharacterized protein</fullName>
    </submittedName>
</protein>